<feature type="non-terminal residue" evidence="1">
    <location>
        <position position="1"/>
    </location>
</feature>
<sequence>YDELMKKVFQDKVKIEHEVAYEKHKKFRQYIASYSYFMTRLDFLRVAEAIMIDYQDRTCVGNYLRESQQQAKKWFKYRPSKKNAHWYLHNYSKKYGSQFYFDFHGMKKRNVIGTEGYNGQNILIDLDNSRIVVTNSAATGWNVRTFMLNVIRKGKLPK</sequence>
<gene>
    <name evidence="1" type="ORF">METZ01_LOCUS230601</name>
</gene>
<accession>A0A382GSX3</accession>
<protein>
    <submittedName>
        <fullName evidence="1">Uncharacterized protein</fullName>
    </submittedName>
</protein>
<proteinExistence type="predicted"/>
<evidence type="ECO:0000313" key="1">
    <source>
        <dbReference type="EMBL" id="SVB77747.1"/>
    </source>
</evidence>
<reference evidence="1" key="1">
    <citation type="submission" date="2018-05" db="EMBL/GenBank/DDBJ databases">
        <authorList>
            <person name="Lanie J.A."/>
            <person name="Ng W.-L."/>
            <person name="Kazmierczak K.M."/>
            <person name="Andrzejewski T.M."/>
            <person name="Davidsen T.M."/>
            <person name="Wayne K.J."/>
            <person name="Tettelin H."/>
            <person name="Glass J.I."/>
            <person name="Rusch D."/>
            <person name="Podicherti R."/>
            <person name="Tsui H.-C.T."/>
            <person name="Winkler M.E."/>
        </authorList>
    </citation>
    <scope>NUCLEOTIDE SEQUENCE</scope>
</reference>
<organism evidence="1">
    <name type="scientific">marine metagenome</name>
    <dbReference type="NCBI Taxonomy" id="408172"/>
    <lineage>
        <taxon>unclassified sequences</taxon>
        <taxon>metagenomes</taxon>
        <taxon>ecological metagenomes</taxon>
    </lineage>
</organism>
<name>A0A382GSX3_9ZZZZ</name>
<dbReference type="AlphaFoldDB" id="A0A382GSX3"/>
<dbReference type="EMBL" id="UINC01057024">
    <property type="protein sequence ID" value="SVB77747.1"/>
    <property type="molecule type" value="Genomic_DNA"/>
</dbReference>